<protein>
    <submittedName>
        <fullName evidence="1">Uncharacterized protein</fullName>
    </submittedName>
</protein>
<dbReference type="GeneID" id="60062902"/>
<gene>
    <name evidence="1" type="ORF">D7Y07_20505</name>
</gene>
<dbReference type="Proteomes" id="UP000267159">
    <property type="component" value="Unassembled WGS sequence"/>
</dbReference>
<accession>A0A3L7Z7S2</accession>
<organism evidence="1 2">
    <name type="scientific">Bacteroides acidifaciens</name>
    <dbReference type="NCBI Taxonomy" id="85831"/>
    <lineage>
        <taxon>Bacteria</taxon>
        <taxon>Pseudomonadati</taxon>
        <taxon>Bacteroidota</taxon>
        <taxon>Bacteroidia</taxon>
        <taxon>Bacteroidales</taxon>
        <taxon>Bacteroidaceae</taxon>
        <taxon>Bacteroides</taxon>
    </lineage>
</organism>
<sequence>MKTNNLLTYNIMSINFKKLNSQIKPLKPEARHVGYIFIATDKQKRESLVDSIAKPGSKRSLIKVLTYFIKTDENYRAEYSL</sequence>
<proteinExistence type="predicted"/>
<reference evidence="1 2" key="1">
    <citation type="submission" date="2018-09" db="EMBL/GenBank/DDBJ databases">
        <title>Murine metabolic-syndrome-specific gut microbial biobank.</title>
        <authorList>
            <person name="Liu C."/>
        </authorList>
    </citation>
    <scope>NUCLEOTIDE SEQUENCE [LARGE SCALE GENOMIC DNA]</scope>
    <source>
        <strain evidence="1 2">0.1X-D8-26</strain>
    </source>
</reference>
<evidence type="ECO:0000313" key="1">
    <source>
        <dbReference type="EMBL" id="RLT78215.1"/>
    </source>
</evidence>
<dbReference type="AlphaFoldDB" id="A0A3L7Z7S2"/>
<dbReference type="RefSeq" id="WP_018452100.1">
    <property type="nucleotide sequence ID" value="NZ_CAPABZ010000013.1"/>
</dbReference>
<name>A0A3L7Z7S2_9BACE</name>
<comment type="caution">
    <text evidence="1">The sequence shown here is derived from an EMBL/GenBank/DDBJ whole genome shotgun (WGS) entry which is preliminary data.</text>
</comment>
<evidence type="ECO:0000313" key="2">
    <source>
        <dbReference type="Proteomes" id="UP000267159"/>
    </source>
</evidence>
<dbReference type="EMBL" id="RAZM01000154">
    <property type="protein sequence ID" value="RLT78215.1"/>
    <property type="molecule type" value="Genomic_DNA"/>
</dbReference>